<name>A0A0D1ZIU3_9EURO</name>
<dbReference type="EC" id="1.13.11.52" evidence="5"/>
<protein>
    <recommendedName>
        <fullName evidence="5">Indoleamine 2,3-dioxygenase</fullName>
        <ecNumber evidence="5">1.13.11.52</ecNumber>
    </recommendedName>
</protein>
<dbReference type="GO" id="GO:0033754">
    <property type="term" value="F:indoleamine 2,3-dioxygenase activity"/>
    <property type="evidence" value="ECO:0007669"/>
    <property type="project" value="UniProtKB-EC"/>
</dbReference>
<evidence type="ECO:0000256" key="1">
    <source>
        <dbReference type="ARBA" id="ARBA00007119"/>
    </source>
</evidence>
<dbReference type="GO" id="GO:0020037">
    <property type="term" value="F:heme binding"/>
    <property type="evidence" value="ECO:0007669"/>
    <property type="project" value="UniProtKB-UniRule"/>
</dbReference>
<dbReference type="PROSITE" id="PS00876">
    <property type="entry name" value="IDO_1"/>
    <property type="match status" value="1"/>
</dbReference>
<keyword evidence="4 5" id="KW-0349">Heme</keyword>
<evidence type="ECO:0000313" key="7">
    <source>
        <dbReference type="Proteomes" id="UP000053328"/>
    </source>
</evidence>
<dbReference type="Proteomes" id="UP000053328">
    <property type="component" value="Unassembled WGS sequence"/>
</dbReference>
<dbReference type="STRING" id="91928.A0A0D1ZIU3"/>
<organism evidence="6 7">
    <name type="scientific">Exophiala spinifera</name>
    <dbReference type="NCBI Taxonomy" id="91928"/>
    <lineage>
        <taxon>Eukaryota</taxon>
        <taxon>Fungi</taxon>
        <taxon>Dikarya</taxon>
        <taxon>Ascomycota</taxon>
        <taxon>Pezizomycotina</taxon>
        <taxon>Eurotiomycetes</taxon>
        <taxon>Chaetothyriomycetidae</taxon>
        <taxon>Chaetothyriales</taxon>
        <taxon>Herpotrichiellaceae</taxon>
        <taxon>Exophiala</taxon>
    </lineage>
</organism>
<dbReference type="OrthoDB" id="540174at2759"/>
<dbReference type="SUPFAM" id="SSF140959">
    <property type="entry name" value="Indolic compounds 2,3-dioxygenase-like"/>
    <property type="match status" value="1"/>
</dbReference>
<dbReference type="RefSeq" id="XP_016232998.1">
    <property type="nucleotide sequence ID" value="XM_016382295.1"/>
</dbReference>
<evidence type="ECO:0000313" key="6">
    <source>
        <dbReference type="EMBL" id="KIW12782.1"/>
    </source>
</evidence>
<dbReference type="VEuPathDB" id="FungiDB:PV08_07969"/>
<evidence type="ECO:0000256" key="5">
    <source>
        <dbReference type="RuleBase" id="RU369119"/>
    </source>
</evidence>
<keyword evidence="5" id="KW-0223">Dioxygenase</keyword>
<dbReference type="GO" id="GO:0034354">
    <property type="term" value="P:'de novo' NAD+ biosynthetic process from L-tryptophan"/>
    <property type="evidence" value="ECO:0007669"/>
    <property type="project" value="TreeGrafter"/>
</dbReference>
<sequence length="435" mass="48561">MPARPLDVLGDYGLSARTGFLPEEAPLTRLPDDYYEPWEDLIQNLAQLVSSYKIRSRIDQLPLLKTSRLKTEEEWRRAYVIMGCCVQAYIWVGETPSDRLPPQITIPLLDAASYLGLAPMNTYATIVLWNYGLLPGESDPTNPSNLRSTNTLTGTRTEEWFYLISVTLEARGGPIITELLECMSSVRQGDDAAVVASLERTACHIVAVGALLNRMYEHCEAQPFYYDVRPLLSGTKGHASLGLPKGVFYDEGDGKGSWRQYAGGSNAQSSLIQFLDVALSVKHHATGQDGTLRRPSPSNRGFIEEMRQYMPGRHRDFLCHMEKQAHIREYAMSTEVSDPRVRAAYIEAVAALTQFRNIHLRIVARYIISPSRQPVPENSKLKVGWNLAKTAPNHNVGEEDVAKLQGTGGTKLMAFLKQTRDETSMAAKFPEIASR</sequence>
<dbReference type="EMBL" id="KN847497">
    <property type="protein sequence ID" value="KIW12782.1"/>
    <property type="molecule type" value="Genomic_DNA"/>
</dbReference>
<keyword evidence="2 4" id="KW-0479">Metal-binding</keyword>
<dbReference type="InterPro" id="IPR000898">
    <property type="entry name" value="Indolamine_dOase"/>
</dbReference>
<dbReference type="HOGENOM" id="CLU_010089_0_1_1"/>
<comment type="similarity">
    <text evidence="1 5">Belongs to the indoleamine 2,3-dioxygenase family.</text>
</comment>
<dbReference type="GO" id="GO:0005737">
    <property type="term" value="C:cytoplasm"/>
    <property type="evidence" value="ECO:0007669"/>
    <property type="project" value="TreeGrafter"/>
</dbReference>
<keyword evidence="3 4" id="KW-0408">Iron</keyword>
<comment type="function">
    <text evidence="5">Produces N-formyl-kynurenine through the oxidation of tryptophan.</text>
</comment>
<dbReference type="GeneID" id="27335052"/>
<dbReference type="GO" id="GO:0046872">
    <property type="term" value="F:metal ion binding"/>
    <property type="evidence" value="ECO:0007669"/>
    <property type="project" value="UniProtKB-UniRule"/>
</dbReference>
<accession>A0A0D1ZIU3</accession>
<dbReference type="PANTHER" id="PTHR28657:SF10">
    <property type="entry name" value="INDOLEAMINE 2,3-DIOXYGENASE"/>
    <property type="match status" value="1"/>
</dbReference>
<dbReference type="PANTHER" id="PTHR28657">
    <property type="entry name" value="INDOLEAMINE 2,3-DIOXYGENASE"/>
    <property type="match status" value="1"/>
</dbReference>
<reference evidence="6 7" key="1">
    <citation type="submission" date="2015-01" db="EMBL/GenBank/DDBJ databases">
        <title>The Genome Sequence of Exophiala spinifera CBS89968.</title>
        <authorList>
            <consortium name="The Broad Institute Genomics Platform"/>
            <person name="Cuomo C."/>
            <person name="de Hoog S."/>
            <person name="Gorbushina A."/>
            <person name="Stielow B."/>
            <person name="Teixiera M."/>
            <person name="Abouelleil A."/>
            <person name="Chapman S.B."/>
            <person name="Priest M."/>
            <person name="Young S.K."/>
            <person name="Wortman J."/>
            <person name="Nusbaum C."/>
            <person name="Birren B."/>
        </authorList>
    </citation>
    <scope>NUCLEOTIDE SEQUENCE [LARGE SCALE GENOMIC DNA]</scope>
    <source>
        <strain evidence="6 7">CBS 89968</strain>
    </source>
</reference>
<dbReference type="Pfam" id="PF01231">
    <property type="entry name" value="IDO"/>
    <property type="match status" value="1"/>
</dbReference>
<evidence type="ECO:0000256" key="4">
    <source>
        <dbReference type="PIRSR" id="PIRSR600898-1"/>
    </source>
</evidence>
<evidence type="ECO:0000256" key="3">
    <source>
        <dbReference type="ARBA" id="ARBA00023004"/>
    </source>
</evidence>
<dbReference type="Gene3D" id="1.20.58.480">
    <property type="match status" value="1"/>
</dbReference>
<keyword evidence="5" id="KW-0560">Oxidoreductase</keyword>
<gene>
    <name evidence="6" type="ORF">PV08_07969</name>
</gene>
<dbReference type="GO" id="GO:0019441">
    <property type="term" value="P:L-tryptophan catabolic process to kynurenine"/>
    <property type="evidence" value="ECO:0007669"/>
    <property type="project" value="UniProtKB-UniRule"/>
</dbReference>
<comment type="catalytic activity">
    <reaction evidence="5">
        <text>L-tryptophan + O2 = N-formyl-L-kynurenine</text>
        <dbReference type="Rhea" id="RHEA:24536"/>
        <dbReference type="ChEBI" id="CHEBI:15379"/>
        <dbReference type="ChEBI" id="CHEBI:57912"/>
        <dbReference type="ChEBI" id="CHEBI:58629"/>
    </reaction>
</comment>
<dbReference type="AlphaFoldDB" id="A0A0D1ZIU3"/>
<feature type="binding site" description="proximal binding residue" evidence="4">
    <location>
        <position position="359"/>
    </location>
    <ligand>
        <name>heme b</name>
        <dbReference type="ChEBI" id="CHEBI:60344"/>
    </ligand>
    <ligandPart>
        <name>Fe</name>
        <dbReference type="ChEBI" id="CHEBI:18248"/>
    </ligandPart>
</feature>
<keyword evidence="7" id="KW-1185">Reference proteome</keyword>
<proteinExistence type="inferred from homology"/>
<evidence type="ECO:0000256" key="2">
    <source>
        <dbReference type="ARBA" id="ARBA00022723"/>
    </source>
</evidence>
<dbReference type="InterPro" id="IPR037217">
    <property type="entry name" value="Trp/Indoleamine_2_3_dOase-like"/>
</dbReference>